<organism evidence="3 4">
    <name type="scientific">Candidatus Lachnoclostridium pullistercoris</name>
    <dbReference type="NCBI Taxonomy" id="2838632"/>
    <lineage>
        <taxon>Bacteria</taxon>
        <taxon>Bacillati</taxon>
        <taxon>Bacillota</taxon>
        <taxon>Clostridia</taxon>
        <taxon>Lachnospirales</taxon>
        <taxon>Lachnospiraceae</taxon>
    </lineage>
</organism>
<accession>A0A9D2PF83</accession>
<evidence type="ECO:0008006" key="5">
    <source>
        <dbReference type="Google" id="ProtNLM"/>
    </source>
</evidence>
<dbReference type="AlphaFoldDB" id="A0A9D2PF83"/>
<keyword evidence="2" id="KW-1133">Transmembrane helix</keyword>
<dbReference type="Proteomes" id="UP000823883">
    <property type="component" value="Unassembled WGS sequence"/>
</dbReference>
<name>A0A9D2PF83_9FIRM</name>
<reference evidence="3" key="2">
    <citation type="submission" date="2021-04" db="EMBL/GenBank/DDBJ databases">
        <authorList>
            <person name="Gilroy R."/>
        </authorList>
    </citation>
    <scope>NUCLEOTIDE SEQUENCE</scope>
    <source>
        <strain evidence="3">CHK183-5548</strain>
    </source>
</reference>
<sequence length="555" mass="63457">MDKNQEMWKRVAKQLREQEETGFEEFYILTYQPVYQDIIRAVGQEEKAEKLLIDFYVRVYRELPDLPDWIESEEDAVRWLESILYEFFEIQADGGQEEDILQKRLPEERAATLFFQIEDKLGLPEREMEAEDDPQEAERQNVWKPFACLLAAIAGILVMAVFGTWKVKDMISRWDESMKVDLETEAAVYGTAAVRAEKTEAKEESEEETEETENEEISLQLAGWKITVADDGSILETERETEEEFHGTVQSVDGWSYVLVQESQFPNALPELRDCLVRIPENGGRQYEVVASGVEDFCIDNDCLYYAGEFGVTGEQLEEIPQLASKTLVKEIRVREDGFYLLDDLGEPEAGSSIQMGDRVLRVENGRIKYAAQAVRTAGGMTFYLADADQDAGAELCWSNGTEAWVLEKGKIWIDSFCMAGDWVYFSAYEERDEADRRYSRIYRVKTDGTQVQPVTGLFQGNVMAMYYFAEDGAVYGEFKPDSYHSYYGQIVRISLNGEMQVLDNRAARSAYETTGNDVLELIDVKNGKVYCYWHDCSVSGSQASILWTRPLVLG</sequence>
<feature type="transmembrane region" description="Helical" evidence="2">
    <location>
        <begin position="146"/>
        <end position="165"/>
    </location>
</feature>
<feature type="region of interest" description="Disordered" evidence="1">
    <location>
        <begin position="197"/>
        <end position="216"/>
    </location>
</feature>
<evidence type="ECO:0000256" key="2">
    <source>
        <dbReference type="SAM" id="Phobius"/>
    </source>
</evidence>
<evidence type="ECO:0000313" key="3">
    <source>
        <dbReference type="EMBL" id="HJC48380.1"/>
    </source>
</evidence>
<dbReference type="EMBL" id="DWWL01000064">
    <property type="protein sequence ID" value="HJC48380.1"/>
    <property type="molecule type" value="Genomic_DNA"/>
</dbReference>
<keyword evidence="2" id="KW-0812">Transmembrane</keyword>
<feature type="compositionally biased region" description="Acidic residues" evidence="1">
    <location>
        <begin position="203"/>
        <end position="216"/>
    </location>
</feature>
<evidence type="ECO:0000313" key="4">
    <source>
        <dbReference type="Proteomes" id="UP000823883"/>
    </source>
</evidence>
<proteinExistence type="predicted"/>
<reference evidence="3" key="1">
    <citation type="journal article" date="2021" name="PeerJ">
        <title>Extensive microbial diversity within the chicken gut microbiome revealed by metagenomics and culture.</title>
        <authorList>
            <person name="Gilroy R."/>
            <person name="Ravi A."/>
            <person name="Getino M."/>
            <person name="Pursley I."/>
            <person name="Horton D.L."/>
            <person name="Alikhan N.F."/>
            <person name="Baker D."/>
            <person name="Gharbi K."/>
            <person name="Hall N."/>
            <person name="Watson M."/>
            <person name="Adriaenssens E.M."/>
            <person name="Foster-Nyarko E."/>
            <person name="Jarju S."/>
            <person name="Secka A."/>
            <person name="Antonio M."/>
            <person name="Oren A."/>
            <person name="Chaudhuri R.R."/>
            <person name="La Ragione R."/>
            <person name="Hildebrand F."/>
            <person name="Pallen M.J."/>
        </authorList>
    </citation>
    <scope>NUCLEOTIDE SEQUENCE</scope>
    <source>
        <strain evidence="3">CHK183-5548</strain>
    </source>
</reference>
<comment type="caution">
    <text evidence="3">The sequence shown here is derived from an EMBL/GenBank/DDBJ whole genome shotgun (WGS) entry which is preliminary data.</text>
</comment>
<gene>
    <name evidence="3" type="ORF">IAA04_10045</name>
</gene>
<evidence type="ECO:0000256" key="1">
    <source>
        <dbReference type="SAM" id="MobiDB-lite"/>
    </source>
</evidence>
<keyword evidence="2" id="KW-0472">Membrane</keyword>
<dbReference type="Gene3D" id="1.10.1740.10">
    <property type="match status" value="1"/>
</dbReference>
<protein>
    <recommendedName>
        <fullName evidence="5">DUF5050 domain-containing protein</fullName>
    </recommendedName>
</protein>